<dbReference type="EMBL" id="BARW01026503">
    <property type="protein sequence ID" value="GAJ06161.1"/>
    <property type="molecule type" value="Genomic_DNA"/>
</dbReference>
<reference evidence="2" key="1">
    <citation type="journal article" date="2014" name="Front. Microbiol.">
        <title>High frequency of phylogenetically diverse reductive dehalogenase-homologous genes in deep subseafloor sedimentary metagenomes.</title>
        <authorList>
            <person name="Kawai M."/>
            <person name="Futagami T."/>
            <person name="Toyoda A."/>
            <person name="Takaki Y."/>
            <person name="Nishi S."/>
            <person name="Hori S."/>
            <person name="Arai W."/>
            <person name="Tsubouchi T."/>
            <person name="Morono Y."/>
            <person name="Uchiyama I."/>
            <person name="Ito T."/>
            <person name="Fujiyama A."/>
            <person name="Inagaki F."/>
            <person name="Takami H."/>
        </authorList>
    </citation>
    <scope>NUCLEOTIDE SEQUENCE</scope>
    <source>
        <strain evidence="2">Expedition CK06-06</strain>
    </source>
</reference>
<evidence type="ECO:0000256" key="1">
    <source>
        <dbReference type="SAM" id="Phobius"/>
    </source>
</evidence>
<keyword evidence="1" id="KW-0472">Membrane</keyword>
<sequence>MRFAKKIIIVKYILGISLFFVAFYLLEKLLSGFWLTLFLLFGINVI</sequence>
<gene>
    <name evidence="2" type="ORF">S12H4_43210</name>
</gene>
<dbReference type="AlphaFoldDB" id="X1V1X5"/>
<evidence type="ECO:0000313" key="2">
    <source>
        <dbReference type="EMBL" id="GAJ06161.1"/>
    </source>
</evidence>
<name>X1V1X5_9ZZZZ</name>
<keyword evidence="1" id="KW-1133">Transmembrane helix</keyword>
<accession>X1V1X5</accession>
<comment type="caution">
    <text evidence="2">The sequence shown here is derived from an EMBL/GenBank/DDBJ whole genome shotgun (WGS) entry which is preliminary data.</text>
</comment>
<feature type="non-terminal residue" evidence="2">
    <location>
        <position position="46"/>
    </location>
</feature>
<protein>
    <submittedName>
        <fullName evidence="2">Uncharacterized protein</fullName>
    </submittedName>
</protein>
<proteinExistence type="predicted"/>
<keyword evidence="1" id="KW-0812">Transmembrane</keyword>
<feature type="transmembrane region" description="Helical" evidence="1">
    <location>
        <begin position="12"/>
        <end position="43"/>
    </location>
</feature>
<organism evidence="2">
    <name type="scientific">marine sediment metagenome</name>
    <dbReference type="NCBI Taxonomy" id="412755"/>
    <lineage>
        <taxon>unclassified sequences</taxon>
        <taxon>metagenomes</taxon>
        <taxon>ecological metagenomes</taxon>
    </lineage>
</organism>